<sequence length="328" mass="38388">MKPPIKIDYRASIDITKKITHPFSREVYMGKMKEELGEGSGIWYDMGHGIALAVREFVPRQEMVIFEQSDVAGAVFIFNLGSDLRFVFKDQKEHLLKKNRFLVGLASTQFYVETPFSSGQVWSTLTTAMKQELFLELATPIKNIQEHLKEASKHSYSIFQDRSIDPKQLELLRYLQKRDSYEETLESIHLESKATELIHYTIERMARALDDSSLSALEEGWLSSLERAREIILQDYHNPHLSIKEIAYRSAINECYLKRDFKKHYGMTILEMIQKRRLEVAKELLHERLTLKEVAQEVGYRHVGHFSKLFSERFGITPSDYKKELRNF</sequence>
<evidence type="ECO:0000256" key="3">
    <source>
        <dbReference type="ARBA" id="ARBA00023163"/>
    </source>
</evidence>
<accession>Q7MSM8</accession>
<dbReference type="InterPro" id="IPR018062">
    <property type="entry name" value="HTH_AraC-typ_CS"/>
</dbReference>
<dbReference type="PROSITE" id="PS00041">
    <property type="entry name" value="HTH_ARAC_FAMILY_1"/>
    <property type="match status" value="1"/>
</dbReference>
<dbReference type="PANTHER" id="PTHR47893:SF1">
    <property type="entry name" value="REGULATORY PROTEIN PCHR"/>
    <property type="match status" value="1"/>
</dbReference>
<dbReference type="Pfam" id="PF12833">
    <property type="entry name" value="HTH_18"/>
    <property type="match status" value="1"/>
</dbReference>
<keyword evidence="3" id="KW-0804">Transcription</keyword>
<dbReference type="PANTHER" id="PTHR47893">
    <property type="entry name" value="REGULATORY PROTEIN PCHR"/>
    <property type="match status" value="1"/>
</dbReference>
<name>Q7MSM8_WOLSU</name>
<dbReference type="InterPro" id="IPR009057">
    <property type="entry name" value="Homeodomain-like_sf"/>
</dbReference>
<dbReference type="InterPro" id="IPR020449">
    <property type="entry name" value="Tscrpt_reg_AraC-type_HTH"/>
</dbReference>
<evidence type="ECO:0000313" key="6">
    <source>
        <dbReference type="Proteomes" id="UP000000422"/>
    </source>
</evidence>
<feature type="domain" description="HTH araC/xylS-type" evidence="4">
    <location>
        <begin position="226"/>
        <end position="324"/>
    </location>
</feature>
<dbReference type="Gene3D" id="1.10.10.60">
    <property type="entry name" value="Homeodomain-like"/>
    <property type="match status" value="2"/>
</dbReference>
<evidence type="ECO:0000256" key="1">
    <source>
        <dbReference type="ARBA" id="ARBA00023015"/>
    </source>
</evidence>
<dbReference type="SMART" id="SM00342">
    <property type="entry name" value="HTH_ARAC"/>
    <property type="match status" value="1"/>
</dbReference>
<protein>
    <submittedName>
        <fullName evidence="5">AraC-type DNA-binding proteins</fullName>
    </submittedName>
</protein>
<evidence type="ECO:0000256" key="2">
    <source>
        <dbReference type="ARBA" id="ARBA00023125"/>
    </source>
</evidence>
<dbReference type="GO" id="GO:0043565">
    <property type="term" value="F:sequence-specific DNA binding"/>
    <property type="evidence" value="ECO:0007669"/>
    <property type="project" value="InterPro"/>
</dbReference>
<dbReference type="GO" id="GO:0003700">
    <property type="term" value="F:DNA-binding transcription factor activity"/>
    <property type="evidence" value="ECO:0007669"/>
    <property type="project" value="InterPro"/>
</dbReference>
<evidence type="ECO:0000259" key="4">
    <source>
        <dbReference type="PROSITE" id="PS01124"/>
    </source>
</evidence>
<reference evidence="5 6" key="1">
    <citation type="journal article" date="2003" name="Proc. Natl. Acad. Sci. U.S.A.">
        <title>Complete genome sequence and analysis of Wolinella succinogenes.</title>
        <authorList>
            <person name="Baar C."/>
            <person name="Eppinger M."/>
            <person name="Raddatz G."/>
            <person name="Simon JM."/>
            <person name="Lanz C."/>
            <person name="Klimmek O."/>
            <person name="Nandakumar R."/>
            <person name="Gross R."/>
            <person name="Rosinus A."/>
            <person name="Keller H."/>
            <person name="Jagtap P."/>
            <person name="Linke B."/>
            <person name="Meyer F."/>
            <person name="Lederer H."/>
            <person name="Schuster S.C."/>
        </authorList>
    </citation>
    <scope>NUCLEOTIDE SEQUENCE [LARGE SCALE GENOMIC DNA]</scope>
    <source>
        <strain evidence="6">ATCC 29543 / DSM 1740 / CCUG 13145 / JCM 31913 / LMG 7466 / NCTC 11488 / FDC 602W</strain>
    </source>
</reference>
<dbReference type="RefSeq" id="WP_011138240.1">
    <property type="nucleotide sequence ID" value="NC_005090.1"/>
</dbReference>
<keyword evidence="6" id="KW-1185">Reference proteome</keyword>
<dbReference type="InterPro" id="IPR018060">
    <property type="entry name" value="HTH_AraC"/>
</dbReference>
<dbReference type="SUPFAM" id="SSF46689">
    <property type="entry name" value="Homeodomain-like"/>
    <property type="match status" value="2"/>
</dbReference>
<proteinExistence type="predicted"/>
<dbReference type="HOGENOM" id="CLU_052345_4_3_7"/>
<dbReference type="PROSITE" id="PS01124">
    <property type="entry name" value="HTH_ARAC_FAMILY_2"/>
    <property type="match status" value="1"/>
</dbReference>
<keyword evidence="1" id="KW-0805">Transcription regulation</keyword>
<dbReference type="PRINTS" id="PR00032">
    <property type="entry name" value="HTHARAC"/>
</dbReference>
<dbReference type="Proteomes" id="UP000000422">
    <property type="component" value="Chromosome"/>
</dbReference>
<dbReference type="EMBL" id="BX571657">
    <property type="protein sequence ID" value="CAE09439.1"/>
    <property type="molecule type" value="Genomic_DNA"/>
</dbReference>
<dbReference type="KEGG" id="wsu:WS0288"/>
<evidence type="ECO:0000313" key="5">
    <source>
        <dbReference type="EMBL" id="CAE09439.1"/>
    </source>
</evidence>
<keyword evidence="2 5" id="KW-0238">DNA-binding</keyword>
<organism evidence="6">
    <name type="scientific">Wolinella succinogenes (strain ATCC 29543 / DSM 1740 / CCUG 13145 / JCM 31913 / LMG 7466 / NCTC 11488 / FDC 602W)</name>
    <name type="common">Vibrio succinogenes</name>
    <dbReference type="NCBI Taxonomy" id="273121"/>
    <lineage>
        <taxon>Bacteria</taxon>
        <taxon>Pseudomonadati</taxon>
        <taxon>Campylobacterota</taxon>
        <taxon>Epsilonproteobacteria</taxon>
        <taxon>Campylobacterales</taxon>
        <taxon>Helicobacteraceae</taxon>
        <taxon>Wolinella</taxon>
    </lineage>
</organism>
<gene>
    <name evidence="5" type="ordered locus">WS0288</name>
</gene>
<dbReference type="eggNOG" id="COG2207">
    <property type="taxonomic scope" value="Bacteria"/>
</dbReference>
<dbReference type="InterPro" id="IPR053142">
    <property type="entry name" value="PchR_regulatory_protein"/>
</dbReference>
<dbReference type="AlphaFoldDB" id="Q7MSM8"/>
<dbReference type="STRING" id="273121.WS0288"/>